<evidence type="ECO:0000313" key="1">
    <source>
        <dbReference type="EMBL" id="OBZ66043.1"/>
    </source>
</evidence>
<dbReference type="Proteomes" id="UP000092993">
    <property type="component" value="Unassembled WGS sequence"/>
</dbReference>
<gene>
    <name evidence="1" type="ORF">A0H81_13925</name>
</gene>
<accession>A0A1C7LMS1</accession>
<protein>
    <submittedName>
        <fullName evidence="1">Uncharacterized protein</fullName>
    </submittedName>
</protein>
<keyword evidence="2" id="KW-1185">Reference proteome</keyword>
<reference evidence="1 2" key="1">
    <citation type="submission" date="2016-03" db="EMBL/GenBank/DDBJ databases">
        <title>Whole genome sequencing of Grifola frondosa 9006-11.</title>
        <authorList>
            <person name="Min B."/>
            <person name="Park H."/>
            <person name="Kim J.-G."/>
            <person name="Cho H."/>
            <person name="Oh Y.-L."/>
            <person name="Kong W.-S."/>
            <person name="Choi I.-G."/>
        </authorList>
    </citation>
    <scope>NUCLEOTIDE SEQUENCE [LARGE SCALE GENOMIC DNA]</scope>
    <source>
        <strain evidence="1 2">9006-11</strain>
    </source>
</reference>
<evidence type="ECO:0000313" key="2">
    <source>
        <dbReference type="Proteomes" id="UP000092993"/>
    </source>
</evidence>
<sequence length="425" mass="47260">MAPPAALPYLWHTIYFRVHAADIRGESAMPLFPLAGHRSPHTCCGHLRRARHAAIHSGTLSISSYALRTSTASPSCRASSSSLAWCRLPPSPTSGMPPISAYVLRTSAGSPPCRYSSWRAIYFLIRAPNVHGEPAMPLFILARCLFPRTRSERPRRAHRAALRLPRSHGAACRPPHLWHAADLRTFTASPPCRYSFWRAVYFLVRAPNVHGEPVVPRFVFLARMRRPPPSPTSGTPPMSACMLRISVVSLPCRYSHWHAADLRVRAVDIHGEPAMPLFVFPARMAPPAALPYLWHAADVRVHAADIRGESAMPLFALAGHRSPCTRCGHPRRARHAAIHFDTPSISSYTLRTFTASPPCCYSFWHAADLRVRAADICGEPAVPLFILAHHLFPRTRSERPWRARRAALRLSHSHGAARRPPLPLA</sequence>
<dbReference type="EMBL" id="LUGG01000033">
    <property type="protein sequence ID" value="OBZ66043.1"/>
    <property type="molecule type" value="Genomic_DNA"/>
</dbReference>
<dbReference type="AlphaFoldDB" id="A0A1C7LMS1"/>
<comment type="caution">
    <text evidence="1">The sequence shown here is derived from an EMBL/GenBank/DDBJ whole genome shotgun (WGS) entry which is preliminary data.</text>
</comment>
<proteinExistence type="predicted"/>
<organism evidence="1 2">
    <name type="scientific">Grifola frondosa</name>
    <name type="common">Maitake</name>
    <name type="synonym">Polyporus frondosus</name>
    <dbReference type="NCBI Taxonomy" id="5627"/>
    <lineage>
        <taxon>Eukaryota</taxon>
        <taxon>Fungi</taxon>
        <taxon>Dikarya</taxon>
        <taxon>Basidiomycota</taxon>
        <taxon>Agaricomycotina</taxon>
        <taxon>Agaricomycetes</taxon>
        <taxon>Polyporales</taxon>
        <taxon>Grifolaceae</taxon>
        <taxon>Grifola</taxon>
    </lineage>
</organism>
<name>A0A1C7LMS1_GRIFR</name>